<feature type="transmembrane region" description="Helical" evidence="2">
    <location>
        <begin position="151"/>
        <end position="173"/>
    </location>
</feature>
<feature type="transmembrane region" description="Helical" evidence="2">
    <location>
        <begin position="71"/>
        <end position="90"/>
    </location>
</feature>
<gene>
    <name evidence="4" type="ORF">PS2015_135</name>
</gene>
<dbReference type="RefSeq" id="WP_058020358.1">
    <property type="nucleotide sequence ID" value="NZ_CP013189.1"/>
</dbReference>
<dbReference type="AlphaFoldDB" id="A0A0S2K9T1"/>
<evidence type="ECO:0000313" key="4">
    <source>
        <dbReference type="EMBL" id="ALO44830.1"/>
    </source>
</evidence>
<dbReference type="Gene3D" id="3.30.70.270">
    <property type="match status" value="1"/>
</dbReference>
<dbReference type="NCBIfam" id="TIGR00254">
    <property type="entry name" value="GGDEF"/>
    <property type="match status" value="1"/>
</dbReference>
<accession>A0A0S2K9T1</accession>
<dbReference type="EMBL" id="CP013189">
    <property type="protein sequence ID" value="ALO44830.1"/>
    <property type="molecule type" value="Genomic_DNA"/>
</dbReference>
<protein>
    <recommendedName>
        <fullName evidence="3">GGDEF domain-containing protein</fullName>
    </recommendedName>
</protein>
<dbReference type="InterPro" id="IPR000160">
    <property type="entry name" value="GGDEF_dom"/>
</dbReference>
<dbReference type="InterPro" id="IPR052163">
    <property type="entry name" value="DGC-Regulatory_Protein"/>
</dbReference>
<evidence type="ECO:0000259" key="3">
    <source>
        <dbReference type="PROSITE" id="PS50887"/>
    </source>
</evidence>
<dbReference type="InterPro" id="IPR043128">
    <property type="entry name" value="Rev_trsase/Diguanyl_cyclase"/>
</dbReference>
<sequence>MSKLDDLEVLQHDIEYIRKTRIRQFILVAIALFAVLSVVNIAGRQTSILFVMLGAILVLSYALRELRQNHVGRASHIVLWVILITITYSMWEGSGIRSAAVIGYPGALLFALIMTGVRSFWIVYAGMLIFMTVLTWASVNDWREATEQTRGYLTLIDYAAVLSAVTFVVRVLASDLLRLSGRLHMQIADVKHLADHDTLTGLPNRGMAEHFFEQMLSQSQRDGRKVALVFVDIDNFKIVNDTHGHHLGDELLQHLSDVISGQLRKSDRLVRIAGDEFLILLPGIDKSPDIGRILQKISRQASQPVMLAGIELTPTLSMGVALAPDHGTSFRELMALADSAMYQAKAAGRNCYQLYQPTAARS</sequence>
<proteinExistence type="predicted"/>
<dbReference type="PANTHER" id="PTHR46663:SF2">
    <property type="entry name" value="GGDEF DOMAIN-CONTAINING PROTEIN"/>
    <property type="match status" value="1"/>
</dbReference>
<evidence type="ECO:0000313" key="5">
    <source>
        <dbReference type="Proteomes" id="UP000065641"/>
    </source>
</evidence>
<evidence type="ECO:0000256" key="2">
    <source>
        <dbReference type="SAM" id="Phobius"/>
    </source>
</evidence>
<feature type="transmembrane region" description="Helical" evidence="2">
    <location>
        <begin position="48"/>
        <end position="64"/>
    </location>
</feature>
<dbReference type="Proteomes" id="UP000065641">
    <property type="component" value="Chromosome"/>
</dbReference>
<name>A0A0S2K9T1_9GAMM</name>
<dbReference type="KEGG" id="pspi:PS2015_135"/>
<evidence type="ECO:0000256" key="1">
    <source>
        <dbReference type="ARBA" id="ARBA00001946"/>
    </source>
</evidence>
<dbReference type="SUPFAM" id="SSF55073">
    <property type="entry name" value="Nucleotide cyclase"/>
    <property type="match status" value="1"/>
</dbReference>
<dbReference type="PROSITE" id="PS50887">
    <property type="entry name" value="GGDEF"/>
    <property type="match status" value="1"/>
</dbReference>
<dbReference type="GO" id="GO:0003824">
    <property type="term" value="F:catalytic activity"/>
    <property type="evidence" value="ECO:0007669"/>
    <property type="project" value="UniProtKB-ARBA"/>
</dbReference>
<feature type="transmembrane region" description="Helical" evidence="2">
    <location>
        <begin position="25"/>
        <end position="42"/>
    </location>
</feature>
<keyword evidence="2" id="KW-0472">Membrane</keyword>
<dbReference type="FunFam" id="3.30.70.270:FF:000001">
    <property type="entry name" value="Diguanylate cyclase domain protein"/>
    <property type="match status" value="1"/>
</dbReference>
<dbReference type="InterPro" id="IPR029787">
    <property type="entry name" value="Nucleotide_cyclase"/>
</dbReference>
<keyword evidence="2" id="KW-1133">Transmembrane helix</keyword>
<feature type="domain" description="GGDEF" evidence="3">
    <location>
        <begin position="224"/>
        <end position="357"/>
    </location>
</feature>
<dbReference type="CDD" id="cd01949">
    <property type="entry name" value="GGDEF"/>
    <property type="match status" value="1"/>
</dbReference>
<dbReference type="PANTHER" id="PTHR46663">
    <property type="entry name" value="DIGUANYLATE CYCLASE DGCT-RELATED"/>
    <property type="match status" value="1"/>
</dbReference>
<dbReference type="SMART" id="SM00267">
    <property type="entry name" value="GGDEF"/>
    <property type="match status" value="1"/>
</dbReference>
<keyword evidence="2" id="KW-0812">Transmembrane</keyword>
<comment type="cofactor">
    <cofactor evidence="1">
        <name>Mg(2+)</name>
        <dbReference type="ChEBI" id="CHEBI:18420"/>
    </cofactor>
</comment>
<organism evidence="4 5">
    <name type="scientific">Pseudohongiella spirulinae</name>
    <dbReference type="NCBI Taxonomy" id="1249552"/>
    <lineage>
        <taxon>Bacteria</taxon>
        <taxon>Pseudomonadati</taxon>
        <taxon>Pseudomonadota</taxon>
        <taxon>Gammaproteobacteria</taxon>
        <taxon>Pseudomonadales</taxon>
        <taxon>Pseudohongiellaceae</taxon>
        <taxon>Pseudohongiella</taxon>
    </lineage>
</organism>
<reference evidence="4 5" key="1">
    <citation type="submission" date="2015-11" db="EMBL/GenBank/DDBJ databases">
        <authorList>
            <person name="Zhang Y."/>
            <person name="Guo Z."/>
        </authorList>
    </citation>
    <scope>NUCLEOTIDE SEQUENCE [LARGE SCALE GENOMIC DNA]</scope>
    <source>
        <strain evidence="4 5">KCTC 32221</strain>
    </source>
</reference>
<dbReference type="Pfam" id="PF00990">
    <property type="entry name" value="GGDEF"/>
    <property type="match status" value="1"/>
</dbReference>
<keyword evidence="5" id="KW-1185">Reference proteome</keyword>
<dbReference type="STRING" id="1249552.PS2015_135"/>